<evidence type="ECO:0000256" key="1">
    <source>
        <dbReference type="ARBA" id="ARBA00023015"/>
    </source>
</evidence>
<dbReference type="InterPro" id="IPR018488">
    <property type="entry name" value="cNMP-bd_CS"/>
</dbReference>
<feature type="domain" description="HTH crp-type" evidence="5">
    <location>
        <begin position="150"/>
        <end position="212"/>
    </location>
</feature>
<dbReference type="SUPFAM" id="SSF46785">
    <property type="entry name" value="Winged helix' DNA-binding domain"/>
    <property type="match status" value="1"/>
</dbReference>
<dbReference type="EMBL" id="CP073078">
    <property type="protein sequence ID" value="QUD87450.1"/>
    <property type="molecule type" value="Genomic_DNA"/>
</dbReference>
<dbReference type="PANTHER" id="PTHR24567:SF74">
    <property type="entry name" value="HTH-TYPE TRANSCRIPTIONAL REGULATOR ARCR"/>
    <property type="match status" value="1"/>
</dbReference>
<dbReference type="InterPro" id="IPR050397">
    <property type="entry name" value="Env_Response_Regulators"/>
</dbReference>
<keyword evidence="1" id="KW-0805">Transcription regulation</keyword>
<dbReference type="PROSITE" id="PS00889">
    <property type="entry name" value="CNMP_BINDING_2"/>
    <property type="match status" value="1"/>
</dbReference>
<evidence type="ECO:0000313" key="7">
    <source>
        <dbReference type="Proteomes" id="UP000676409"/>
    </source>
</evidence>
<evidence type="ECO:0000259" key="4">
    <source>
        <dbReference type="PROSITE" id="PS50042"/>
    </source>
</evidence>
<dbReference type="GO" id="GO:0003700">
    <property type="term" value="F:DNA-binding transcription factor activity"/>
    <property type="evidence" value="ECO:0007669"/>
    <property type="project" value="TreeGrafter"/>
</dbReference>
<dbReference type="GO" id="GO:0003677">
    <property type="term" value="F:DNA binding"/>
    <property type="evidence" value="ECO:0007669"/>
    <property type="project" value="UniProtKB-KW"/>
</dbReference>
<dbReference type="InterPro" id="IPR036388">
    <property type="entry name" value="WH-like_DNA-bd_sf"/>
</dbReference>
<dbReference type="PANTHER" id="PTHR24567">
    <property type="entry name" value="CRP FAMILY TRANSCRIPTIONAL REGULATORY PROTEIN"/>
    <property type="match status" value="1"/>
</dbReference>
<dbReference type="Pfam" id="PF13545">
    <property type="entry name" value="HTH_Crp_2"/>
    <property type="match status" value="1"/>
</dbReference>
<evidence type="ECO:0000313" key="6">
    <source>
        <dbReference type="EMBL" id="QUD87450.1"/>
    </source>
</evidence>
<keyword evidence="3" id="KW-0804">Transcription</keyword>
<dbReference type="SUPFAM" id="SSF51206">
    <property type="entry name" value="cAMP-binding domain-like"/>
    <property type="match status" value="1"/>
</dbReference>
<gene>
    <name evidence="6" type="ORF">KCG34_20720</name>
</gene>
<dbReference type="Pfam" id="PF00027">
    <property type="entry name" value="cNMP_binding"/>
    <property type="match status" value="1"/>
</dbReference>
<organism evidence="6 7">
    <name type="scientific">Phenylobacterium montanum</name>
    <dbReference type="NCBI Taxonomy" id="2823693"/>
    <lineage>
        <taxon>Bacteria</taxon>
        <taxon>Pseudomonadati</taxon>
        <taxon>Pseudomonadota</taxon>
        <taxon>Alphaproteobacteria</taxon>
        <taxon>Caulobacterales</taxon>
        <taxon>Caulobacteraceae</taxon>
        <taxon>Phenylobacterium</taxon>
    </lineage>
</organism>
<keyword evidence="2" id="KW-0238">DNA-binding</keyword>
<dbReference type="PROSITE" id="PS50042">
    <property type="entry name" value="CNMP_BINDING_3"/>
    <property type="match status" value="1"/>
</dbReference>
<accession>A0A975IU71</accession>
<dbReference type="GO" id="GO:0005829">
    <property type="term" value="C:cytosol"/>
    <property type="evidence" value="ECO:0007669"/>
    <property type="project" value="TreeGrafter"/>
</dbReference>
<dbReference type="AlphaFoldDB" id="A0A975IU71"/>
<dbReference type="InterPro" id="IPR000595">
    <property type="entry name" value="cNMP-bd_dom"/>
</dbReference>
<name>A0A975IU71_9CAUL</name>
<dbReference type="InterPro" id="IPR036390">
    <property type="entry name" value="WH_DNA-bd_sf"/>
</dbReference>
<reference evidence="6" key="1">
    <citation type="submission" date="2021-04" db="EMBL/GenBank/DDBJ databases">
        <title>The complete genome sequence of Caulobacter sp. S6.</title>
        <authorList>
            <person name="Tang Y."/>
            <person name="Ouyang W."/>
            <person name="Liu Q."/>
            <person name="Huang B."/>
            <person name="Guo Z."/>
            <person name="Lei P."/>
        </authorList>
    </citation>
    <scope>NUCLEOTIDE SEQUENCE</scope>
    <source>
        <strain evidence="6">S6</strain>
    </source>
</reference>
<dbReference type="InterPro" id="IPR018490">
    <property type="entry name" value="cNMP-bd_dom_sf"/>
</dbReference>
<dbReference type="SMART" id="SM00100">
    <property type="entry name" value="cNMP"/>
    <property type="match status" value="1"/>
</dbReference>
<dbReference type="PROSITE" id="PS51063">
    <property type="entry name" value="HTH_CRP_2"/>
    <property type="match status" value="1"/>
</dbReference>
<keyword evidence="7" id="KW-1185">Reference proteome</keyword>
<dbReference type="KEGG" id="caul:KCG34_20720"/>
<dbReference type="InterPro" id="IPR012318">
    <property type="entry name" value="HTH_CRP"/>
</dbReference>
<feature type="domain" description="Cyclic nucleotide-binding" evidence="4">
    <location>
        <begin position="16"/>
        <end position="119"/>
    </location>
</feature>
<evidence type="ECO:0000256" key="3">
    <source>
        <dbReference type="ARBA" id="ARBA00023163"/>
    </source>
</evidence>
<evidence type="ECO:0000259" key="5">
    <source>
        <dbReference type="PROSITE" id="PS51063"/>
    </source>
</evidence>
<dbReference type="Gene3D" id="2.60.120.10">
    <property type="entry name" value="Jelly Rolls"/>
    <property type="match status" value="1"/>
</dbReference>
<evidence type="ECO:0000256" key="2">
    <source>
        <dbReference type="ARBA" id="ARBA00023125"/>
    </source>
</evidence>
<dbReference type="CDD" id="cd00038">
    <property type="entry name" value="CAP_ED"/>
    <property type="match status" value="1"/>
</dbReference>
<dbReference type="Gene3D" id="1.10.10.10">
    <property type="entry name" value="Winged helix-like DNA-binding domain superfamily/Winged helix DNA-binding domain"/>
    <property type="match status" value="1"/>
</dbReference>
<dbReference type="InterPro" id="IPR014710">
    <property type="entry name" value="RmlC-like_jellyroll"/>
</dbReference>
<dbReference type="Proteomes" id="UP000676409">
    <property type="component" value="Chromosome"/>
</dbReference>
<sequence length="224" mass="24035">MGVLDEASALLGSSSVFSVLSPGRRTQLLREGTTLTLSKGMRLFSRGDAGDACFLVLSGELEVVASDAEGRDVWLASLGTGALIGEVAVLDGGPRSADVTAMRRTTLFKIRRDSVLETLREEPAGALALLSVLAARLRSTDARVEETALIDLPGRLARLLLQSGDAPVTQPQGELARLIGASRERVNKTLAVWRQHGWIEIGRTGTRVLDRPALAALTQRSRRR</sequence>
<proteinExistence type="predicted"/>
<protein>
    <submittedName>
        <fullName evidence="6">Crp/Fnr family transcriptional regulator</fullName>
    </submittedName>
</protein>